<keyword evidence="2" id="KW-1185">Reference proteome</keyword>
<dbReference type="Proteomes" id="UP001501009">
    <property type="component" value="Unassembled WGS sequence"/>
</dbReference>
<dbReference type="EMBL" id="BAABDE010000038">
    <property type="protein sequence ID" value="GAA3839847.1"/>
    <property type="molecule type" value="Genomic_DNA"/>
</dbReference>
<proteinExistence type="predicted"/>
<protein>
    <submittedName>
        <fullName evidence="1">Uncharacterized protein</fullName>
    </submittedName>
</protein>
<organism evidence="1 2">
    <name type="scientific">Streptomyces coacervatus</name>
    <dbReference type="NCBI Taxonomy" id="647381"/>
    <lineage>
        <taxon>Bacteria</taxon>
        <taxon>Bacillati</taxon>
        <taxon>Actinomycetota</taxon>
        <taxon>Actinomycetes</taxon>
        <taxon>Kitasatosporales</taxon>
        <taxon>Streptomycetaceae</taxon>
        <taxon>Streptomyces</taxon>
    </lineage>
</organism>
<reference evidence="2" key="1">
    <citation type="journal article" date="2019" name="Int. J. Syst. Evol. Microbiol.">
        <title>The Global Catalogue of Microorganisms (GCM) 10K type strain sequencing project: providing services to taxonomists for standard genome sequencing and annotation.</title>
        <authorList>
            <consortium name="The Broad Institute Genomics Platform"/>
            <consortium name="The Broad Institute Genome Sequencing Center for Infectious Disease"/>
            <person name="Wu L."/>
            <person name="Ma J."/>
        </authorList>
    </citation>
    <scope>NUCLEOTIDE SEQUENCE [LARGE SCALE GENOMIC DNA]</scope>
    <source>
        <strain evidence="2">JCM 17138</strain>
    </source>
</reference>
<gene>
    <name evidence="1" type="ORF">GCM10022403_085140</name>
</gene>
<comment type="caution">
    <text evidence="1">The sequence shown here is derived from an EMBL/GenBank/DDBJ whole genome shotgun (WGS) entry which is preliminary data.</text>
</comment>
<name>A0ABP7JBX4_9ACTN</name>
<evidence type="ECO:0000313" key="1">
    <source>
        <dbReference type="EMBL" id="GAA3839847.1"/>
    </source>
</evidence>
<evidence type="ECO:0000313" key="2">
    <source>
        <dbReference type="Proteomes" id="UP001501009"/>
    </source>
</evidence>
<sequence length="89" mass="9761">MGVDVLSRVYRDIVEVVADAPAPARAEPIMLRIGLPAEVAKIGESARSQVACPTLLRRLPGLRLTVPLANVPFRHDKLAYGLYELPVTW</sequence>
<accession>A0ABP7JBX4</accession>